<dbReference type="RefSeq" id="WP_285633055.1">
    <property type="nucleotide sequence ID" value="NZ_BSTJ01000014.1"/>
</dbReference>
<feature type="transmembrane region" description="Helical" evidence="5">
    <location>
        <begin position="213"/>
        <end position="233"/>
    </location>
</feature>
<keyword evidence="3 5" id="KW-1133">Transmembrane helix</keyword>
<feature type="transmembrane region" description="Helical" evidence="5">
    <location>
        <begin position="97"/>
        <end position="118"/>
    </location>
</feature>
<dbReference type="InterPro" id="IPR036259">
    <property type="entry name" value="MFS_trans_sf"/>
</dbReference>
<keyword evidence="7" id="KW-0762">Sugar transport</keyword>
<feature type="transmembrane region" description="Helical" evidence="5">
    <location>
        <begin position="45"/>
        <end position="65"/>
    </location>
</feature>
<evidence type="ECO:0000256" key="2">
    <source>
        <dbReference type="ARBA" id="ARBA00022692"/>
    </source>
</evidence>
<comment type="subcellular location">
    <subcellularLocation>
        <location evidence="1">Cell membrane</location>
        <topology evidence="1">Multi-pass membrane protein</topology>
    </subcellularLocation>
</comment>
<feature type="transmembrane region" description="Helical" evidence="5">
    <location>
        <begin position="7"/>
        <end position="25"/>
    </location>
</feature>
<feature type="transmembrane region" description="Helical" evidence="5">
    <location>
        <begin position="161"/>
        <end position="180"/>
    </location>
</feature>
<dbReference type="Gene3D" id="1.20.1250.20">
    <property type="entry name" value="MFS general substrate transporter like domains"/>
    <property type="match status" value="1"/>
</dbReference>
<evidence type="ECO:0000259" key="6">
    <source>
        <dbReference type="PROSITE" id="PS50850"/>
    </source>
</evidence>
<reference evidence="7" key="1">
    <citation type="submission" date="2023-03" db="EMBL/GenBank/DDBJ databases">
        <title>Actinoallomurus iriomotensis NBRC 103681.</title>
        <authorList>
            <person name="Ichikawa N."/>
            <person name="Sato H."/>
            <person name="Tonouchi N."/>
        </authorList>
    </citation>
    <scope>NUCLEOTIDE SEQUENCE</scope>
    <source>
        <strain evidence="7">NBRC 103681</strain>
    </source>
</reference>
<dbReference type="InterPro" id="IPR011701">
    <property type="entry name" value="MFS"/>
</dbReference>
<dbReference type="GO" id="GO:0005886">
    <property type="term" value="C:plasma membrane"/>
    <property type="evidence" value="ECO:0007669"/>
    <property type="project" value="UniProtKB-SubCell"/>
</dbReference>
<name>A0A9W6VW18_9ACTN</name>
<feature type="transmembrane region" description="Helical" evidence="5">
    <location>
        <begin position="130"/>
        <end position="155"/>
    </location>
</feature>
<comment type="caution">
    <text evidence="7">The sequence shown here is derived from an EMBL/GenBank/DDBJ whole genome shotgun (WGS) entry which is preliminary data.</text>
</comment>
<dbReference type="EMBL" id="BSTJ01000014">
    <property type="protein sequence ID" value="GLY80301.1"/>
    <property type="molecule type" value="Genomic_DNA"/>
</dbReference>
<gene>
    <name evidence="7" type="ORF">Airi01_085680</name>
</gene>
<sequence length="409" mass="41894">MALSRALVRLLALTCGVTIANIYYAQPLVHGIAHDLGTADSSAGALVTATQLGYAAGLLLVVPLGDIIARRPLLTTLLTIDAVALAATAVAPGLALLSVLAVVIGLSSVVVQMLIPYAATLAAPHQRAGIIGTLMGALLLGILLSRTFAGVVAGLAGWRGVYAVAAGLMAVTAIVVGRVLPAEAREVGIGYLAQMRAVVRLARSEPVLRRRSLVGAAQFAAFSCFWTTVTFLLSGRSFGYTQTEIGLFALVGAAGASCVLVGGRLLDRHRNLAWQVTGAALVLMLASFGVLAAGTYGLVWLVVGALLMDACSQAVHVTNQAVLYDLVDGARSRITTVYMTVYFVGGALGTTTGTAAYGRWGWGGACAAAAGFCVLAVLAWWAARRHERPAASGVTEPRAEVARGGAGSG</sequence>
<evidence type="ECO:0000256" key="3">
    <source>
        <dbReference type="ARBA" id="ARBA00022989"/>
    </source>
</evidence>
<protein>
    <submittedName>
        <fullName evidence="7">Sugar transporter</fullName>
    </submittedName>
</protein>
<evidence type="ECO:0000313" key="7">
    <source>
        <dbReference type="EMBL" id="GLY80301.1"/>
    </source>
</evidence>
<evidence type="ECO:0000256" key="4">
    <source>
        <dbReference type="ARBA" id="ARBA00023136"/>
    </source>
</evidence>
<keyword evidence="7" id="KW-0813">Transport</keyword>
<dbReference type="InterPro" id="IPR020846">
    <property type="entry name" value="MFS_dom"/>
</dbReference>
<evidence type="ECO:0000313" key="8">
    <source>
        <dbReference type="Proteomes" id="UP001165135"/>
    </source>
</evidence>
<feature type="transmembrane region" description="Helical" evidence="5">
    <location>
        <begin position="360"/>
        <end position="383"/>
    </location>
</feature>
<keyword evidence="4 5" id="KW-0472">Membrane</keyword>
<feature type="transmembrane region" description="Helical" evidence="5">
    <location>
        <begin position="72"/>
        <end position="91"/>
    </location>
</feature>
<dbReference type="Proteomes" id="UP001165135">
    <property type="component" value="Unassembled WGS sequence"/>
</dbReference>
<feature type="transmembrane region" description="Helical" evidence="5">
    <location>
        <begin position="245"/>
        <end position="266"/>
    </location>
</feature>
<accession>A0A9W6VW18</accession>
<keyword evidence="2 5" id="KW-0812">Transmembrane</keyword>
<dbReference type="PANTHER" id="PTHR42910:SF1">
    <property type="entry name" value="MAJOR FACILITATOR SUPERFAMILY (MFS) PROFILE DOMAIN-CONTAINING PROTEIN"/>
    <property type="match status" value="1"/>
</dbReference>
<dbReference type="Pfam" id="PF07690">
    <property type="entry name" value="MFS_1"/>
    <property type="match status" value="1"/>
</dbReference>
<proteinExistence type="predicted"/>
<dbReference type="CDD" id="cd17324">
    <property type="entry name" value="MFS_NepI_like"/>
    <property type="match status" value="1"/>
</dbReference>
<dbReference type="GO" id="GO:0022857">
    <property type="term" value="F:transmembrane transporter activity"/>
    <property type="evidence" value="ECO:0007669"/>
    <property type="project" value="InterPro"/>
</dbReference>
<dbReference type="PROSITE" id="PS50850">
    <property type="entry name" value="MFS"/>
    <property type="match status" value="1"/>
</dbReference>
<organism evidence="7 8">
    <name type="scientific">Actinoallomurus iriomotensis</name>
    <dbReference type="NCBI Taxonomy" id="478107"/>
    <lineage>
        <taxon>Bacteria</taxon>
        <taxon>Bacillati</taxon>
        <taxon>Actinomycetota</taxon>
        <taxon>Actinomycetes</taxon>
        <taxon>Streptosporangiales</taxon>
        <taxon>Thermomonosporaceae</taxon>
        <taxon>Actinoallomurus</taxon>
    </lineage>
</organism>
<feature type="domain" description="Major facilitator superfamily (MFS) profile" evidence="6">
    <location>
        <begin position="1"/>
        <end position="388"/>
    </location>
</feature>
<dbReference type="AlphaFoldDB" id="A0A9W6VW18"/>
<dbReference type="PANTHER" id="PTHR42910">
    <property type="entry name" value="TRANSPORTER SCO4007-RELATED"/>
    <property type="match status" value="1"/>
</dbReference>
<dbReference type="SUPFAM" id="SSF103473">
    <property type="entry name" value="MFS general substrate transporter"/>
    <property type="match status" value="1"/>
</dbReference>
<evidence type="ECO:0000256" key="1">
    <source>
        <dbReference type="ARBA" id="ARBA00004651"/>
    </source>
</evidence>
<feature type="transmembrane region" description="Helical" evidence="5">
    <location>
        <begin position="278"/>
        <end position="303"/>
    </location>
</feature>
<evidence type="ECO:0000256" key="5">
    <source>
        <dbReference type="SAM" id="Phobius"/>
    </source>
</evidence>